<name>A0A326TNE7_THEHA</name>
<reference evidence="1 2" key="1">
    <citation type="submission" date="2018-06" db="EMBL/GenBank/DDBJ databases">
        <title>Genomic Encyclopedia of Archaeal and Bacterial Type Strains, Phase II (KMG-II): from individual species to whole genera.</title>
        <authorList>
            <person name="Goeker M."/>
        </authorList>
    </citation>
    <scope>NUCLEOTIDE SEQUENCE [LARGE SCALE GENOMIC DNA]</scope>
    <source>
        <strain evidence="1 2">ATCC BAA-1881</strain>
    </source>
</reference>
<keyword evidence="2" id="KW-1185">Reference proteome</keyword>
<accession>A0A326TNE7</accession>
<sequence>MLNQKLMQVEAMNNQTVVIQALAQLQLLSIKDVCKLLQLSRPEEGLPVMHFGRSVRVSPVALAGWLNARQAQQAIA</sequence>
<dbReference type="AlphaFoldDB" id="A0A326TNE7"/>
<evidence type="ECO:0000313" key="1">
    <source>
        <dbReference type="EMBL" id="PZW18011.1"/>
    </source>
</evidence>
<dbReference type="EMBL" id="QKUF01000069">
    <property type="protein sequence ID" value="PZW18011.1"/>
    <property type="molecule type" value="Genomic_DNA"/>
</dbReference>
<comment type="caution">
    <text evidence="1">The sequence shown here is derived from an EMBL/GenBank/DDBJ whole genome shotgun (WGS) entry which is preliminary data.</text>
</comment>
<evidence type="ECO:0008006" key="3">
    <source>
        <dbReference type="Google" id="ProtNLM"/>
    </source>
</evidence>
<gene>
    <name evidence="1" type="ORF">EI42_06418</name>
</gene>
<dbReference type="Proteomes" id="UP000248806">
    <property type="component" value="Unassembled WGS sequence"/>
</dbReference>
<organism evidence="1 2">
    <name type="scientific">Thermosporothrix hazakensis</name>
    <dbReference type="NCBI Taxonomy" id="644383"/>
    <lineage>
        <taxon>Bacteria</taxon>
        <taxon>Bacillati</taxon>
        <taxon>Chloroflexota</taxon>
        <taxon>Ktedonobacteria</taxon>
        <taxon>Ktedonobacterales</taxon>
        <taxon>Thermosporotrichaceae</taxon>
        <taxon>Thermosporothrix</taxon>
    </lineage>
</organism>
<evidence type="ECO:0000313" key="2">
    <source>
        <dbReference type="Proteomes" id="UP000248806"/>
    </source>
</evidence>
<proteinExistence type="predicted"/>
<dbReference type="RefSeq" id="WP_111326926.1">
    <property type="nucleotide sequence ID" value="NZ_BIFX01000002.1"/>
</dbReference>
<protein>
    <recommendedName>
        <fullName evidence="3">Excisionase family DNA binding protein</fullName>
    </recommendedName>
</protein>